<dbReference type="PANTHER" id="PTHR12176">
    <property type="entry name" value="SAM-DEPENDENT METHYLTRANSFERASE SUPERFAMILY PROTEIN"/>
    <property type="match status" value="1"/>
</dbReference>
<sequence length="309" mass="34589">MPDFAAQEYWDSRFSKDPKPFDWLLPSKVLFDICKEVLERATLLSTAEPEILHIGCGTSESHPFRTLPGIKDPKQILNVDYSQPAIQAASKREQEILADEHVQSLLEPGAKHDSVQQSELPPPMGWLCIDLLSLHSALSLLHLRMKAGKLFDIVLDKSTSDSIACGPAVDTTLPYLLSINGWTSRISGSGTAQLASVHPLHILAVHLAALTRPRTGRWIVVSYSEDRFPFVPPFPATVGNGLLADDIIKAGFPHPHQLWRLEAKEQIEPEEHNETLAERKKRISSGYVHRPRVSHWLYILRRTDALVTD</sequence>
<evidence type="ECO:0000313" key="5">
    <source>
        <dbReference type="Proteomes" id="UP000016932"/>
    </source>
</evidence>
<comment type="similarity">
    <text evidence="1">Belongs to the methyltransferase superfamily.</text>
</comment>
<evidence type="ECO:0000256" key="1">
    <source>
        <dbReference type="ARBA" id="ARBA00008361"/>
    </source>
</evidence>
<dbReference type="GO" id="GO:0032259">
    <property type="term" value="P:methylation"/>
    <property type="evidence" value="ECO:0007669"/>
    <property type="project" value="UniProtKB-KW"/>
</dbReference>
<dbReference type="HOGENOM" id="CLU_034313_0_0_1"/>
<reference evidence="4 5" key="1">
    <citation type="journal article" date="2012" name="PLoS Pathog.">
        <title>Diverse lifestyles and strategies of plant pathogenesis encoded in the genomes of eighteen Dothideomycetes fungi.</title>
        <authorList>
            <person name="Ohm R.A."/>
            <person name="Feau N."/>
            <person name="Henrissat B."/>
            <person name="Schoch C.L."/>
            <person name="Horwitz B.A."/>
            <person name="Barry K.W."/>
            <person name="Condon B.J."/>
            <person name="Copeland A.C."/>
            <person name="Dhillon B."/>
            <person name="Glaser F."/>
            <person name="Hesse C.N."/>
            <person name="Kosti I."/>
            <person name="LaButti K."/>
            <person name="Lindquist E.A."/>
            <person name="Lucas S."/>
            <person name="Salamov A.A."/>
            <person name="Bradshaw R.E."/>
            <person name="Ciuffetti L."/>
            <person name="Hamelin R.C."/>
            <person name="Kema G.H.J."/>
            <person name="Lawrence C."/>
            <person name="Scott J.A."/>
            <person name="Spatafora J.W."/>
            <person name="Turgeon B.G."/>
            <person name="de Wit P.J.G.M."/>
            <person name="Zhong S."/>
            <person name="Goodwin S.B."/>
            <person name="Grigoriev I.V."/>
        </authorList>
    </citation>
    <scope>NUCLEOTIDE SEQUENCE [LARGE SCALE GENOMIC DNA]</scope>
    <source>
        <strain evidence="4 5">CIRAD86</strain>
    </source>
</reference>
<keyword evidence="3" id="KW-0808">Transferase</keyword>
<dbReference type="RefSeq" id="XP_007924118.1">
    <property type="nucleotide sequence ID" value="XM_007925927.1"/>
</dbReference>
<proteinExistence type="inferred from homology"/>
<dbReference type="Proteomes" id="UP000016932">
    <property type="component" value="Unassembled WGS sequence"/>
</dbReference>
<name>M3AR14_PSEFD</name>
<dbReference type="KEGG" id="pfj:MYCFIDRAFT_210682"/>
<dbReference type="Gene3D" id="3.40.50.150">
    <property type="entry name" value="Vaccinia Virus protein VP39"/>
    <property type="match status" value="1"/>
</dbReference>
<dbReference type="AlphaFoldDB" id="M3AR14"/>
<keyword evidence="5" id="KW-1185">Reference proteome</keyword>
<protein>
    <recommendedName>
        <fullName evidence="6">Methyltransferase domain-containing protein</fullName>
    </recommendedName>
</protein>
<accession>M3AR14</accession>
<dbReference type="SUPFAM" id="SSF53335">
    <property type="entry name" value="S-adenosyl-L-methionine-dependent methyltransferases"/>
    <property type="match status" value="1"/>
</dbReference>
<dbReference type="OrthoDB" id="3639251at2759"/>
<dbReference type="EMBL" id="KB446556">
    <property type="protein sequence ID" value="EME87066.1"/>
    <property type="molecule type" value="Genomic_DNA"/>
</dbReference>
<dbReference type="InterPro" id="IPR051419">
    <property type="entry name" value="Lys/N-term_MeTrsfase_sf"/>
</dbReference>
<gene>
    <name evidence="4" type="ORF">MYCFIDRAFT_210682</name>
</gene>
<dbReference type="InterPro" id="IPR029063">
    <property type="entry name" value="SAM-dependent_MTases_sf"/>
</dbReference>
<dbReference type="eggNOG" id="ENOG502S12X">
    <property type="taxonomic scope" value="Eukaryota"/>
</dbReference>
<organism evidence="4 5">
    <name type="scientific">Pseudocercospora fijiensis (strain CIRAD86)</name>
    <name type="common">Black leaf streak disease fungus</name>
    <name type="synonym">Mycosphaerella fijiensis</name>
    <dbReference type="NCBI Taxonomy" id="383855"/>
    <lineage>
        <taxon>Eukaryota</taxon>
        <taxon>Fungi</taxon>
        <taxon>Dikarya</taxon>
        <taxon>Ascomycota</taxon>
        <taxon>Pezizomycotina</taxon>
        <taxon>Dothideomycetes</taxon>
        <taxon>Dothideomycetidae</taxon>
        <taxon>Mycosphaerellales</taxon>
        <taxon>Mycosphaerellaceae</taxon>
        <taxon>Pseudocercospora</taxon>
    </lineage>
</organism>
<dbReference type="PANTHER" id="PTHR12176:SF84">
    <property type="entry name" value="METHYLTRANSFERASE DOMAIN-CONTAINING PROTEIN"/>
    <property type="match status" value="1"/>
</dbReference>
<evidence type="ECO:0000313" key="4">
    <source>
        <dbReference type="EMBL" id="EME87066.1"/>
    </source>
</evidence>
<dbReference type="GeneID" id="19337163"/>
<dbReference type="GO" id="GO:0008168">
    <property type="term" value="F:methyltransferase activity"/>
    <property type="evidence" value="ECO:0007669"/>
    <property type="project" value="UniProtKB-KW"/>
</dbReference>
<evidence type="ECO:0008006" key="6">
    <source>
        <dbReference type="Google" id="ProtNLM"/>
    </source>
</evidence>
<evidence type="ECO:0000256" key="3">
    <source>
        <dbReference type="ARBA" id="ARBA00022679"/>
    </source>
</evidence>
<evidence type="ECO:0000256" key="2">
    <source>
        <dbReference type="ARBA" id="ARBA00022603"/>
    </source>
</evidence>
<dbReference type="VEuPathDB" id="FungiDB:MYCFIDRAFT_210682"/>
<keyword evidence="2" id="KW-0489">Methyltransferase</keyword>